<evidence type="ECO:0000313" key="3">
    <source>
        <dbReference type="Proteomes" id="UP000597762"/>
    </source>
</evidence>
<keyword evidence="3" id="KW-1185">Reference proteome</keyword>
<dbReference type="PANTHER" id="PTHR34714:SF3">
    <property type="match status" value="1"/>
</dbReference>
<accession>A0A812E7H9</accession>
<evidence type="ECO:0000313" key="2">
    <source>
        <dbReference type="EMBL" id="CAE1315238.1"/>
    </source>
</evidence>
<sequence length="449" mass="52265">MTCTTITKVFYLSPTPICVNIIRFFFFFLLPSCYKKTERDRNHDYSIWPVYRHYNSNAEWVRAKCWHNENLSISNLYSKLMILKISSQNECRDLYERLSNIFTVTQRSGQLVLPKPFAVKVKNWLGQNEELYAEAKYQHITLVFNEYTRDNTMFNPLRAKRPVHKPDLPQREYVDQLSIKTAKSCDFCNYTSFTAEDLFGRIESKHSFTAANAFKYDAWHALVITREHHPLNWSEDVFLDAMSVAMQWYDKVHSVDIRYKLPTLLWDLLPHASASQVHPHLHINLLPDRYYGVIENWRIAAEHYNNDFPGTNYFTELLDLHSLLGLAIHFKTAAAFANITPKKDNEIVVLGQAPNEDFFKLLYYVLRAYVDDMEKLCFSMAIAFPSLLEEDVTGRLPVYARLISRGTVGEVRSDISSLELFAASNVNVDPFQVAMKVKDSVKKRLKSAY</sequence>
<proteinExistence type="predicted"/>
<keyword evidence="1" id="KW-0812">Transmembrane</keyword>
<dbReference type="OrthoDB" id="5945460at2759"/>
<dbReference type="SUPFAM" id="SSF54197">
    <property type="entry name" value="HIT-like"/>
    <property type="match status" value="1"/>
</dbReference>
<keyword evidence="1" id="KW-1133">Transmembrane helix</keyword>
<dbReference type="AlphaFoldDB" id="A0A812E7H9"/>
<comment type="caution">
    <text evidence="2">The sequence shown here is derived from an EMBL/GenBank/DDBJ whole genome shotgun (WGS) entry which is preliminary data.</text>
</comment>
<keyword evidence="1" id="KW-0472">Membrane</keyword>
<dbReference type="EMBL" id="CAHIKZ030004770">
    <property type="protein sequence ID" value="CAE1315238.1"/>
    <property type="molecule type" value="Genomic_DNA"/>
</dbReference>
<dbReference type="PANTHER" id="PTHR34714">
    <property type="entry name" value="EGF-LIKE DOMAIN-CONTAINING PROTEIN"/>
    <property type="match status" value="1"/>
</dbReference>
<reference evidence="2" key="1">
    <citation type="submission" date="2021-01" db="EMBL/GenBank/DDBJ databases">
        <authorList>
            <person name="Li R."/>
            <person name="Bekaert M."/>
        </authorList>
    </citation>
    <scope>NUCLEOTIDE SEQUENCE</scope>
    <source>
        <strain evidence="2">Farmed</strain>
    </source>
</reference>
<dbReference type="InterPro" id="IPR036265">
    <property type="entry name" value="HIT-like_sf"/>
</dbReference>
<protein>
    <submittedName>
        <fullName evidence="2">Uncharacterized protein</fullName>
    </submittedName>
</protein>
<name>A0A812E7H9_ACAPH</name>
<gene>
    <name evidence="2" type="ORF">SPHA_66187</name>
</gene>
<evidence type="ECO:0000256" key="1">
    <source>
        <dbReference type="SAM" id="Phobius"/>
    </source>
</evidence>
<feature type="transmembrane region" description="Helical" evidence="1">
    <location>
        <begin position="9"/>
        <end position="30"/>
    </location>
</feature>
<organism evidence="2 3">
    <name type="scientific">Acanthosepion pharaonis</name>
    <name type="common">Pharaoh cuttlefish</name>
    <name type="synonym">Sepia pharaonis</name>
    <dbReference type="NCBI Taxonomy" id="158019"/>
    <lineage>
        <taxon>Eukaryota</taxon>
        <taxon>Metazoa</taxon>
        <taxon>Spiralia</taxon>
        <taxon>Lophotrochozoa</taxon>
        <taxon>Mollusca</taxon>
        <taxon>Cephalopoda</taxon>
        <taxon>Coleoidea</taxon>
        <taxon>Decapodiformes</taxon>
        <taxon>Sepiida</taxon>
        <taxon>Sepiina</taxon>
        <taxon>Sepiidae</taxon>
        <taxon>Acanthosepion</taxon>
    </lineage>
</organism>
<dbReference type="Proteomes" id="UP000597762">
    <property type="component" value="Unassembled WGS sequence"/>
</dbReference>